<sequence length="220" mass="25374">MGLPRKASGTLLGWVEILNQIPLQPAMIKVLKVLFATTIGLIWKERCSRVFRSQSRHKTSILRDSIETAVIRLSRQTLHAEPSPELRVFRRPALTIWNFSGQMRCSTLSKAQSYKSVVRNRFLHCFLLVAKKRHCPMDLEADLIETFDILSRLEDWSITHTYREANASTDLLAARQASMGSTIFHNHDIWPELEETILKDKQGTIFKRKVTDQTEVHDPH</sequence>
<keyword evidence="2" id="KW-1185">Reference proteome</keyword>
<accession>A0AAV9D756</accession>
<evidence type="ECO:0000313" key="2">
    <source>
        <dbReference type="Proteomes" id="UP001180020"/>
    </source>
</evidence>
<reference evidence="1" key="2">
    <citation type="submission" date="2023-06" db="EMBL/GenBank/DDBJ databases">
        <authorList>
            <person name="Ma L."/>
            <person name="Liu K.-W."/>
            <person name="Li Z."/>
            <person name="Hsiao Y.-Y."/>
            <person name="Qi Y."/>
            <person name="Fu T."/>
            <person name="Tang G."/>
            <person name="Zhang D."/>
            <person name="Sun W.-H."/>
            <person name="Liu D.-K."/>
            <person name="Li Y."/>
            <person name="Chen G.-Z."/>
            <person name="Liu X.-D."/>
            <person name="Liao X.-Y."/>
            <person name="Jiang Y.-T."/>
            <person name="Yu X."/>
            <person name="Hao Y."/>
            <person name="Huang J."/>
            <person name="Zhao X.-W."/>
            <person name="Ke S."/>
            <person name="Chen Y.-Y."/>
            <person name="Wu W.-L."/>
            <person name="Hsu J.-L."/>
            <person name="Lin Y.-F."/>
            <person name="Huang M.-D."/>
            <person name="Li C.-Y."/>
            <person name="Huang L."/>
            <person name="Wang Z.-W."/>
            <person name="Zhao X."/>
            <person name="Zhong W.-Y."/>
            <person name="Peng D.-H."/>
            <person name="Ahmad S."/>
            <person name="Lan S."/>
            <person name="Zhang J.-S."/>
            <person name="Tsai W.-C."/>
            <person name="Van De Peer Y."/>
            <person name="Liu Z.-J."/>
        </authorList>
    </citation>
    <scope>NUCLEOTIDE SEQUENCE</scope>
    <source>
        <strain evidence="1">CP</strain>
        <tissue evidence="1">Leaves</tissue>
    </source>
</reference>
<evidence type="ECO:0008006" key="3">
    <source>
        <dbReference type="Google" id="ProtNLM"/>
    </source>
</evidence>
<dbReference type="EMBL" id="JAUJYO010000015">
    <property type="protein sequence ID" value="KAK1296687.1"/>
    <property type="molecule type" value="Genomic_DNA"/>
</dbReference>
<comment type="caution">
    <text evidence="1">The sequence shown here is derived from an EMBL/GenBank/DDBJ whole genome shotgun (WGS) entry which is preliminary data.</text>
</comment>
<reference evidence="1" key="1">
    <citation type="journal article" date="2023" name="Nat. Commun.">
        <title>Diploid and tetraploid genomes of Acorus and the evolution of monocots.</title>
        <authorList>
            <person name="Ma L."/>
            <person name="Liu K.W."/>
            <person name="Li Z."/>
            <person name="Hsiao Y.Y."/>
            <person name="Qi Y."/>
            <person name="Fu T."/>
            <person name="Tang G.D."/>
            <person name="Zhang D."/>
            <person name="Sun W.H."/>
            <person name="Liu D.K."/>
            <person name="Li Y."/>
            <person name="Chen G.Z."/>
            <person name="Liu X.D."/>
            <person name="Liao X.Y."/>
            <person name="Jiang Y.T."/>
            <person name="Yu X."/>
            <person name="Hao Y."/>
            <person name="Huang J."/>
            <person name="Zhao X.W."/>
            <person name="Ke S."/>
            <person name="Chen Y.Y."/>
            <person name="Wu W.L."/>
            <person name="Hsu J.L."/>
            <person name="Lin Y.F."/>
            <person name="Huang M.D."/>
            <person name="Li C.Y."/>
            <person name="Huang L."/>
            <person name="Wang Z.W."/>
            <person name="Zhao X."/>
            <person name="Zhong W.Y."/>
            <person name="Peng D.H."/>
            <person name="Ahmad S."/>
            <person name="Lan S."/>
            <person name="Zhang J.S."/>
            <person name="Tsai W.C."/>
            <person name="Van de Peer Y."/>
            <person name="Liu Z.J."/>
        </authorList>
    </citation>
    <scope>NUCLEOTIDE SEQUENCE</scope>
    <source>
        <strain evidence="1">CP</strain>
    </source>
</reference>
<evidence type="ECO:0000313" key="1">
    <source>
        <dbReference type="EMBL" id="KAK1296687.1"/>
    </source>
</evidence>
<proteinExistence type="predicted"/>
<dbReference type="Proteomes" id="UP001180020">
    <property type="component" value="Unassembled WGS sequence"/>
</dbReference>
<name>A0AAV9D756_ACOCL</name>
<protein>
    <recommendedName>
        <fullName evidence="3">RNase H type-1 domain-containing protein</fullName>
    </recommendedName>
</protein>
<organism evidence="1 2">
    <name type="scientific">Acorus calamus</name>
    <name type="common">Sweet flag</name>
    <dbReference type="NCBI Taxonomy" id="4465"/>
    <lineage>
        <taxon>Eukaryota</taxon>
        <taxon>Viridiplantae</taxon>
        <taxon>Streptophyta</taxon>
        <taxon>Embryophyta</taxon>
        <taxon>Tracheophyta</taxon>
        <taxon>Spermatophyta</taxon>
        <taxon>Magnoliopsida</taxon>
        <taxon>Liliopsida</taxon>
        <taxon>Acoraceae</taxon>
        <taxon>Acorus</taxon>
    </lineage>
</organism>
<gene>
    <name evidence="1" type="ORF">QJS10_CPB15g00720</name>
</gene>
<dbReference type="AlphaFoldDB" id="A0AAV9D756"/>